<dbReference type="SUPFAM" id="SSF50249">
    <property type="entry name" value="Nucleic acid-binding proteins"/>
    <property type="match status" value="1"/>
</dbReference>
<dbReference type="InterPro" id="IPR022669">
    <property type="entry name" value="Ribosomal_uL2_C"/>
</dbReference>
<name>C6A162_THESM</name>
<dbReference type="SUPFAM" id="SSF50104">
    <property type="entry name" value="Translation proteins SH3-like domain"/>
    <property type="match status" value="1"/>
</dbReference>
<dbReference type="InterPro" id="IPR002171">
    <property type="entry name" value="Ribosomal_uL2"/>
</dbReference>
<dbReference type="SMART" id="SM01383">
    <property type="entry name" value="Ribosomal_L2"/>
    <property type="match status" value="1"/>
</dbReference>
<dbReference type="PANTHER" id="PTHR13691">
    <property type="entry name" value="RIBOSOMAL PROTEIN L2"/>
    <property type="match status" value="1"/>
</dbReference>
<dbReference type="GO" id="GO:0019843">
    <property type="term" value="F:rRNA binding"/>
    <property type="evidence" value="ECO:0007669"/>
    <property type="project" value="UniProtKB-UniRule"/>
</dbReference>
<protein>
    <recommendedName>
        <fullName evidence="7">Large ribosomal subunit protein uL2</fullName>
    </recommendedName>
</protein>
<feature type="domain" description="Large ribosomal subunit protein uL2 RNA-binding" evidence="10">
    <location>
        <begin position="13"/>
        <end position="87"/>
    </location>
</feature>
<evidence type="ECO:0000259" key="9">
    <source>
        <dbReference type="SMART" id="SM01382"/>
    </source>
</evidence>
<comment type="subunit">
    <text evidence="6 7">Part of the 50S ribosomal subunit. Forms a bridge to the 30S subunit in the 70S ribosome.</text>
</comment>
<organism evidence="11 12">
    <name type="scientific">Thermococcus sibiricus (strain DSM 12597 / MM 739)</name>
    <dbReference type="NCBI Taxonomy" id="604354"/>
    <lineage>
        <taxon>Archaea</taxon>
        <taxon>Methanobacteriati</taxon>
        <taxon>Methanobacteriota</taxon>
        <taxon>Thermococci</taxon>
        <taxon>Thermococcales</taxon>
        <taxon>Thermococcaceae</taxon>
        <taxon>Thermococcus</taxon>
    </lineage>
</organism>
<evidence type="ECO:0000313" key="11">
    <source>
        <dbReference type="EMBL" id="ACS89357.1"/>
    </source>
</evidence>
<dbReference type="PANTHER" id="PTHR13691:SF16">
    <property type="entry name" value="LARGE RIBOSOMAL SUBUNIT PROTEIN UL2"/>
    <property type="match status" value="1"/>
</dbReference>
<gene>
    <name evidence="7" type="primary">rpl2</name>
    <name evidence="11" type="ordered locus">TSIB_0291</name>
</gene>
<keyword evidence="5 7" id="KW-0687">Ribonucleoprotein</keyword>
<evidence type="ECO:0000256" key="1">
    <source>
        <dbReference type="ARBA" id="ARBA00005636"/>
    </source>
</evidence>
<keyword evidence="4 7" id="KW-0689">Ribosomal protein</keyword>
<dbReference type="KEGG" id="tsi:TSIB_0291"/>
<dbReference type="FunFam" id="4.10.950.10:FF:000002">
    <property type="entry name" value="60S ribosomal protein L2"/>
    <property type="match status" value="1"/>
</dbReference>
<dbReference type="InterPro" id="IPR012340">
    <property type="entry name" value="NA-bd_OB-fold"/>
</dbReference>
<dbReference type="InterPro" id="IPR023672">
    <property type="entry name" value="Ribosomal_uL2_arc_euk"/>
</dbReference>
<feature type="region of interest" description="Disordered" evidence="8">
    <location>
        <begin position="205"/>
        <end position="241"/>
    </location>
</feature>
<dbReference type="Proteomes" id="UP000009079">
    <property type="component" value="Chromosome"/>
</dbReference>
<dbReference type="AlphaFoldDB" id="C6A162"/>
<dbReference type="STRING" id="604354.TSIB_0291"/>
<dbReference type="FunFam" id="2.30.30.30:FF:000001">
    <property type="entry name" value="50S ribosomal protein L2"/>
    <property type="match status" value="1"/>
</dbReference>
<dbReference type="InterPro" id="IPR022666">
    <property type="entry name" value="Ribosomal_uL2_RNA-bd_dom"/>
</dbReference>
<dbReference type="EMBL" id="CP001463">
    <property type="protein sequence ID" value="ACS89357.1"/>
    <property type="molecule type" value="Genomic_DNA"/>
</dbReference>
<reference evidence="11 12" key="1">
    <citation type="journal article" date="2009" name="Appl. Environ. Microbiol.">
        <title>Metabolic versatility and indigenous origin of the archaeon Thermococcus sibiricus, isolated from a siberian oil reservoir, as revealed by genome analysis.</title>
        <authorList>
            <person name="Mardanov A.V."/>
            <person name="Ravin N.V."/>
            <person name="Svetlitchnyi V.A."/>
            <person name="Beletsky A.V."/>
            <person name="Miroshnichenko M.L."/>
            <person name="Bonch-Osmolovskaya E.A."/>
            <person name="Skryabin K.G."/>
        </authorList>
    </citation>
    <scope>NUCLEOTIDE SEQUENCE [LARGE SCALE GENOMIC DNA]</scope>
    <source>
        <strain evidence="12">DSM 12597 / MM 739</strain>
    </source>
</reference>
<dbReference type="Gene3D" id="2.40.50.140">
    <property type="entry name" value="Nucleic acid-binding proteins"/>
    <property type="match status" value="1"/>
</dbReference>
<comment type="similarity">
    <text evidence="1 7">Belongs to the universal ribosomal protein uL2 family.</text>
</comment>
<evidence type="ECO:0000256" key="2">
    <source>
        <dbReference type="ARBA" id="ARBA00022730"/>
    </source>
</evidence>
<dbReference type="FunFam" id="2.40.50.140:FF:000020">
    <property type="entry name" value="60S ribosomal protein L2"/>
    <property type="match status" value="1"/>
</dbReference>
<dbReference type="GO" id="GO:0022625">
    <property type="term" value="C:cytosolic large ribosomal subunit"/>
    <property type="evidence" value="ECO:0007669"/>
    <property type="project" value="TreeGrafter"/>
</dbReference>
<comment type="function">
    <text evidence="7">One of the primary rRNA binding proteins. Required for association of the 30S and 50S subunits to form the 70S ribosome, for tRNA binding and peptide bond formation. It has been suggested to have peptidyltransferase activity; this is somewhat controversial. Makes several contacts with the 16S rRNA in the 70S ribosome.</text>
</comment>
<keyword evidence="12" id="KW-1185">Reference proteome</keyword>
<dbReference type="HOGENOM" id="CLU_036235_0_1_2"/>
<feature type="compositionally biased region" description="Basic residues" evidence="8">
    <location>
        <begin position="224"/>
        <end position="241"/>
    </location>
</feature>
<accession>C6A162</accession>
<feature type="domain" description="Large ribosomal subunit protein uL2 C-terminal" evidence="9">
    <location>
        <begin position="93"/>
        <end position="225"/>
    </location>
</feature>
<proteinExistence type="inferred from homology"/>
<evidence type="ECO:0000313" key="12">
    <source>
        <dbReference type="Proteomes" id="UP000009079"/>
    </source>
</evidence>
<dbReference type="SMART" id="SM01382">
    <property type="entry name" value="Ribosomal_L2_C"/>
    <property type="match status" value="1"/>
</dbReference>
<keyword evidence="2 7" id="KW-0699">rRNA-binding</keyword>
<sequence length="241" mass="26252">MRMGKSLIQQRRGKGTTTFRAPSHRYRGAVKYVPLNFTQDKTLAGKVVEILHDPGRTAPVARVKFENGLEKLILASEGLLVDQEVYIGPEAPIAIGNTLPLEKIPEGTYVYNLEASPGDGGKFVRSGGSYALVVSREKNRVIVQLPSGELKGFHPGCRATIGVVAGGGRLEKPIVKAGKAYYIMKARNRFWPKPRGVKMNAVNHPHGGKEHHIGKPSTISKRAPPGRKVGHIGARRTGRKK</sequence>
<evidence type="ECO:0000256" key="4">
    <source>
        <dbReference type="ARBA" id="ARBA00022980"/>
    </source>
</evidence>
<evidence type="ECO:0000256" key="3">
    <source>
        <dbReference type="ARBA" id="ARBA00022884"/>
    </source>
</evidence>
<dbReference type="PIRSF" id="PIRSF002158">
    <property type="entry name" value="Ribosomal_L2"/>
    <property type="match status" value="1"/>
</dbReference>
<keyword evidence="3 7" id="KW-0694">RNA-binding</keyword>
<dbReference type="Pfam" id="PF00181">
    <property type="entry name" value="Ribosomal_L2_N"/>
    <property type="match status" value="1"/>
</dbReference>
<dbReference type="Gene3D" id="4.10.950.10">
    <property type="entry name" value="Ribosomal protein L2, domain 3"/>
    <property type="match status" value="1"/>
</dbReference>
<dbReference type="InterPro" id="IPR014722">
    <property type="entry name" value="Rib_uL2_dom2"/>
</dbReference>
<dbReference type="GO" id="GO:0002181">
    <property type="term" value="P:cytoplasmic translation"/>
    <property type="evidence" value="ECO:0007669"/>
    <property type="project" value="TreeGrafter"/>
</dbReference>
<dbReference type="GO" id="GO:0003735">
    <property type="term" value="F:structural constituent of ribosome"/>
    <property type="evidence" value="ECO:0007669"/>
    <property type="project" value="InterPro"/>
</dbReference>
<dbReference type="Pfam" id="PF03947">
    <property type="entry name" value="Ribosomal_L2_C"/>
    <property type="match status" value="1"/>
</dbReference>
<evidence type="ECO:0000256" key="6">
    <source>
        <dbReference type="ARBA" id="ARBA00065832"/>
    </source>
</evidence>
<dbReference type="InterPro" id="IPR008991">
    <property type="entry name" value="Translation_prot_SH3-like_sf"/>
</dbReference>
<dbReference type="InterPro" id="IPR014726">
    <property type="entry name" value="Ribosomal_uL2_dom3"/>
</dbReference>
<dbReference type="NCBIfam" id="NF007180">
    <property type="entry name" value="PRK09612.1"/>
    <property type="match status" value="1"/>
</dbReference>
<dbReference type="Gene3D" id="2.30.30.30">
    <property type="match status" value="1"/>
</dbReference>
<evidence type="ECO:0000256" key="7">
    <source>
        <dbReference type="HAMAP-Rule" id="MF_01320"/>
    </source>
</evidence>
<evidence type="ECO:0000256" key="8">
    <source>
        <dbReference type="SAM" id="MobiDB-lite"/>
    </source>
</evidence>
<dbReference type="eggNOG" id="arCOG04067">
    <property type="taxonomic scope" value="Archaea"/>
</dbReference>
<evidence type="ECO:0000259" key="10">
    <source>
        <dbReference type="SMART" id="SM01383"/>
    </source>
</evidence>
<dbReference type="HAMAP" id="MF_01320_A">
    <property type="entry name" value="Ribosomal_uL2_A"/>
    <property type="match status" value="1"/>
</dbReference>
<evidence type="ECO:0000256" key="5">
    <source>
        <dbReference type="ARBA" id="ARBA00023274"/>
    </source>
</evidence>